<keyword evidence="2" id="KW-0560">Oxidoreductase</keyword>
<dbReference type="PANTHER" id="PTHR48106">
    <property type="entry name" value="QUINONE OXIDOREDUCTASE PIG3-RELATED"/>
    <property type="match status" value="1"/>
</dbReference>
<dbReference type="SMART" id="SM00829">
    <property type="entry name" value="PKS_ER"/>
    <property type="match status" value="1"/>
</dbReference>
<dbReference type="GO" id="GO:0016651">
    <property type="term" value="F:oxidoreductase activity, acting on NAD(P)H"/>
    <property type="evidence" value="ECO:0007669"/>
    <property type="project" value="TreeGrafter"/>
</dbReference>
<accession>A0AAU9K3Z5</accession>
<dbReference type="Gene3D" id="3.90.180.10">
    <property type="entry name" value="Medium-chain alcohol dehydrogenases, catalytic domain"/>
    <property type="match status" value="1"/>
</dbReference>
<dbReference type="InterPro" id="IPR020843">
    <property type="entry name" value="ER"/>
</dbReference>
<dbReference type="Proteomes" id="UP001162131">
    <property type="component" value="Unassembled WGS sequence"/>
</dbReference>
<dbReference type="InterPro" id="IPR011032">
    <property type="entry name" value="GroES-like_sf"/>
</dbReference>
<name>A0AAU9K3Z5_9CILI</name>
<dbReference type="AlphaFoldDB" id="A0AAU9K3Z5"/>
<dbReference type="InterPro" id="IPR036291">
    <property type="entry name" value="NAD(P)-bd_dom_sf"/>
</dbReference>
<evidence type="ECO:0000313" key="4">
    <source>
        <dbReference type="EMBL" id="CAG9332126.1"/>
    </source>
</evidence>
<comment type="caution">
    <text evidence="4">The sequence shown here is derived from an EMBL/GenBank/DDBJ whole genome shotgun (WGS) entry which is preliminary data.</text>
</comment>
<proteinExistence type="predicted"/>
<dbReference type="Pfam" id="PF00107">
    <property type="entry name" value="ADH_zinc_N"/>
    <property type="match status" value="1"/>
</dbReference>
<sequence length="334" mass="37342">MTDKLRALTIDRYGDINSMTVKELKIPKDIPENFVLIRNEFASLHPADEYIYMGNFSELRLSHNTLGLNGSGTVIKSGGGVLANSLLNKRVTFMTYGPNNTGSFANITIVDANCVVPIPDSMNFEQAAGAIYALTIEYMMNKIRKGNHRAVIQNVACGYIGKAMIKYCTRNGISIINIVRRSNQADLLREMGCEYVFDSSEEGWETKVSLLAKTLKATIAFDGVAGEMTGILYDCLCEPGVLYVYGLLSNQPCLINPMSLIKEKKIKGLTLFGWLNKLSILKKTKLVEKVARLYDQVFFVNYCATVDINTFKDTLQCYRDRKTNSKILLRTRGI</sequence>
<evidence type="ECO:0000256" key="2">
    <source>
        <dbReference type="ARBA" id="ARBA00023002"/>
    </source>
</evidence>
<dbReference type="SUPFAM" id="SSF51735">
    <property type="entry name" value="NAD(P)-binding Rossmann-fold domains"/>
    <property type="match status" value="1"/>
</dbReference>
<evidence type="ECO:0000256" key="1">
    <source>
        <dbReference type="ARBA" id="ARBA00022857"/>
    </source>
</evidence>
<evidence type="ECO:0000259" key="3">
    <source>
        <dbReference type="SMART" id="SM00829"/>
    </source>
</evidence>
<keyword evidence="5" id="KW-1185">Reference proteome</keyword>
<reference evidence="4" key="1">
    <citation type="submission" date="2021-09" db="EMBL/GenBank/DDBJ databases">
        <authorList>
            <consortium name="AG Swart"/>
            <person name="Singh M."/>
            <person name="Singh A."/>
            <person name="Seah K."/>
            <person name="Emmerich C."/>
        </authorList>
    </citation>
    <scope>NUCLEOTIDE SEQUENCE</scope>
    <source>
        <strain evidence="4">ATCC30299</strain>
    </source>
</reference>
<keyword evidence="1" id="KW-0521">NADP</keyword>
<dbReference type="SUPFAM" id="SSF50129">
    <property type="entry name" value="GroES-like"/>
    <property type="match status" value="1"/>
</dbReference>
<dbReference type="Gene3D" id="3.40.50.720">
    <property type="entry name" value="NAD(P)-binding Rossmann-like Domain"/>
    <property type="match status" value="1"/>
</dbReference>
<evidence type="ECO:0000313" key="5">
    <source>
        <dbReference type="Proteomes" id="UP001162131"/>
    </source>
</evidence>
<dbReference type="PANTHER" id="PTHR48106:SF18">
    <property type="entry name" value="QUINONE OXIDOREDUCTASE PIG3"/>
    <property type="match status" value="1"/>
</dbReference>
<protein>
    <recommendedName>
        <fullName evidence="3">Enoyl reductase (ER) domain-containing protein</fullName>
    </recommendedName>
</protein>
<gene>
    <name evidence="4" type="ORF">BSTOLATCC_MIC55580</name>
</gene>
<dbReference type="InterPro" id="IPR013149">
    <property type="entry name" value="ADH-like_C"/>
</dbReference>
<dbReference type="GO" id="GO:0070402">
    <property type="term" value="F:NADPH binding"/>
    <property type="evidence" value="ECO:0007669"/>
    <property type="project" value="TreeGrafter"/>
</dbReference>
<organism evidence="4 5">
    <name type="scientific">Blepharisma stoltei</name>
    <dbReference type="NCBI Taxonomy" id="1481888"/>
    <lineage>
        <taxon>Eukaryota</taxon>
        <taxon>Sar</taxon>
        <taxon>Alveolata</taxon>
        <taxon>Ciliophora</taxon>
        <taxon>Postciliodesmatophora</taxon>
        <taxon>Heterotrichea</taxon>
        <taxon>Heterotrichida</taxon>
        <taxon>Blepharismidae</taxon>
        <taxon>Blepharisma</taxon>
    </lineage>
</organism>
<dbReference type="EMBL" id="CAJZBQ010000054">
    <property type="protein sequence ID" value="CAG9332126.1"/>
    <property type="molecule type" value="Genomic_DNA"/>
</dbReference>
<feature type="domain" description="Enoyl reductase (ER)" evidence="3">
    <location>
        <begin position="14"/>
        <end position="329"/>
    </location>
</feature>